<name>A0A9D0YPS8_AQUAO</name>
<dbReference type="Proteomes" id="UP000606463">
    <property type="component" value="Unassembled WGS sequence"/>
</dbReference>
<evidence type="ECO:0000313" key="1">
    <source>
        <dbReference type="EMBL" id="HIP98429.1"/>
    </source>
</evidence>
<dbReference type="EMBL" id="DQVE01000038">
    <property type="protein sequence ID" value="HIP98429.1"/>
    <property type="molecule type" value="Genomic_DNA"/>
</dbReference>
<reference evidence="1" key="1">
    <citation type="journal article" date="2020" name="ISME J.">
        <title>Gammaproteobacteria mediating utilization of methyl-, sulfur- and petroleum organic compounds in deep ocean hydrothermal plumes.</title>
        <authorList>
            <person name="Zhou Z."/>
            <person name="Liu Y."/>
            <person name="Pan J."/>
            <person name="Cron B.R."/>
            <person name="Toner B.M."/>
            <person name="Anantharaman K."/>
            <person name="Breier J.A."/>
            <person name="Dick G.J."/>
            <person name="Li M."/>
        </authorList>
    </citation>
    <scope>NUCLEOTIDE SEQUENCE</scope>
    <source>
        <strain evidence="1">SZUA-1501</strain>
    </source>
</reference>
<evidence type="ECO:0000313" key="2">
    <source>
        <dbReference type="Proteomes" id="UP000606463"/>
    </source>
</evidence>
<accession>A0A9D0YPS8</accession>
<dbReference type="AlphaFoldDB" id="A0A9D0YPS8"/>
<protein>
    <submittedName>
        <fullName evidence="1">Uncharacterized protein</fullName>
    </submittedName>
</protein>
<proteinExistence type="predicted"/>
<gene>
    <name evidence="1" type="ORF">EYH37_03595</name>
</gene>
<sequence>MENLELKLLEELSKLEQFGLKNPVDAKAFWKEWQSVFTKVKLSQIAIRTLLETKDLDREEVIYLKQKMNLLRDIETYLKELKEVALQVKGYTLFSPEESEEGNDGDDLDDFLF</sequence>
<organism evidence="1 2">
    <name type="scientific">Aquifex aeolicus</name>
    <dbReference type="NCBI Taxonomy" id="63363"/>
    <lineage>
        <taxon>Bacteria</taxon>
        <taxon>Pseudomonadati</taxon>
        <taxon>Aquificota</taxon>
        <taxon>Aquificia</taxon>
        <taxon>Aquificales</taxon>
        <taxon>Aquificaceae</taxon>
        <taxon>Aquifex</taxon>
    </lineage>
</organism>
<comment type="caution">
    <text evidence="1">The sequence shown here is derived from an EMBL/GenBank/DDBJ whole genome shotgun (WGS) entry which is preliminary data.</text>
</comment>